<dbReference type="SUPFAM" id="SSF64288">
    <property type="entry name" value="Chorismate lyase-like"/>
    <property type="match status" value="1"/>
</dbReference>
<dbReference type="PANTHER" id="PTHR44846:SF1">
    <property type="entry name" value="MANNOSYL-D-GLYCERATE TRANSPORT_METABOLISM SYSTEM REPRESSOR MNGR-RELATED"/>
    <property type="match status" value="1"/>
</dbReference>
<evidence type="ECO:0000256" key="1">
    <source>
        <dbReference type="ARBA" id="ARBA00023015"/>
    </source>
</evidence>
<dbReference type="SMART" id="SM00345">
    <property type="entry name" value="HTH_GNTR"/>
    <property type="match status" value="1"/>
</dbReference>
<dbReference type="Pfam" id="PF00392">
    <property type="entry name" value="GntR"/>
    <property type="match status" value="1"/>
</dbReference>
<organism evidence="5 6">
    <name type="scientific">Ancylobacter novellus</name>
    <name type="common">Thiobacillus novellus</name>
    <dbReference type="NCBI Taxonomy" id="921"/>
    <lineage>
        <taxon>Bacteria</taxon>
        <taxon>Pseudomonadati</taxon>
        <taxon>Pseudomonadota</taxon>
        <taxon>Alphaproteobacteria</taxon>
        <taxon>Hyphomicrobiales</taxon>
        <taxon>Xanthobacteraceae</taxon>
        <taxon>Ancylobacter</taxon>
    </lineage>
</organism>
<dbReference type="GO" id="GO:0003700">
    <property type="term" value="F:DNA-binding transcription factor activity"/>
    <property type="evidence" value="ECO:0007669"/>
    <property type="project" value="InterPro"/>
</dbReference>
<evidence type="ECO:0000313" key="6">
    <source>
        <dbReference type="Proteomes" id="UP000248887"/>
    </source>
</evidence>
<dbReference type="InterPro" id="IPR011663">
    <property type="entry name" value="UTRA"/>
</dbReference>
<name>A0A2W5SLR3_ANCNO</name>
<dbReference type="GO" id="GO:0045892">
    <property type="term" value="P:negative regulation of DNA-templated transcription"/>
    <property type="evidence" value="ECO:0007669"/>
    <property type="project" value="TreeGrafter"/>
</dbReference>
<dbReference type="PANTHER" id="PTHR44846">
    <property type="entry name" value="MANNOSYL-D-GLYCERATE TRANSPORT/METABOLISM SYSTEM REPRESSOR MNGR-RELATED"/>
    <property type="match status" value="1"/>
</dbReference>
<proteinExistence type="predicted"/>
<dbReference type="SUPFAM" id="SSF46785">
    <property type="entry name" value="Winged helix' DNA-binding domain"/>
    <property type="match status" value="1"/>
</dbReference>
<dbReference type="InterPro" id="IPR036388">
    <property type="entry name" value="WH-like_DNA-bd_sf"/>
</dbReference>
<dbReference type="Gene3D" id="1.10.10.10">
    <property type="entry name" value="Winged helix-like DNA-binding domain superfamily/Winged helix DNA-binding domain"/>
    <property type="match status" value="1"/>
</dbReference>
<keyword evidence="1" id="KW-0805">Transcription regulation</keyword>
<dbReference type="Pfam" id="PF07702">
    <property type="entry name" value="UTRA"/>
    <property type="match status" value="1"/>
</dbReference>
<dbReference type="InterPro" id="IPR000524">
    <property type="entry name" value="Tscrpt_reg_HTH_GntR"/>
</dbReference>
<dbReference type="Gene3D" id="3.40.1410.10">
    <property type="entry name" value="Chorismate lyase-like"/>
    <property type="match status" value="1"/>
</dbReference>
<dbReference type="InterPro" id="IPR036390">
    <property type="entry name" value="WH_DNA-bd_sf"/>
</dbReference>
<gene>
    <name evidence="5" type="ORF">DI549_16695</name>
</gene>
<comment type="caution">
    <text evidence="5">The sequence shown here is derived from an EMBL/GenBank/DDBJ whole genome shotgun (WGS) entry which is preliminary data.</text>
</comment>
<accession>A0A2W5SLR3</accession>
<dbReference type="SMART" id="SM00866">
    <property type="entry name" value="UTRA"/>
    <property type="match status" value="1"/>
</dbReference>
<dbReference type="EMBL" id="QFQD01000061">
    <property type="protein sequence ID" value="PZQ80583.1"/>
    <property type="molecule type" value="Genomic_DNA"/>
</dbReference>
<evidence type="ECO:0000256" key="2">
    <source>
        <dbReference type="ARBA" id="ARBA00023125"/>
    </source>
</evidence>
<dbReference type="GO" id="GO:0003677">
    <property type="term" value="F:DNA binding"/>
    <property type="evidence" value="ECO:0007669"/>
    <property type="project" value="UniProtKB-KW"/>
</dbReference>
<evidence type="ECO:0000313" key="5">
    <source>
        <dbReference type="EMBL" id="PZQ80583.1"/>
    </source>
</evidence>
<dbReference type="InterPro" id="IPR028978">
    <property type="entry name" value="Chorismate_lyase_/UTRA_dom_sf"/>
</dbReference>
<dbReference type="AlphaFoldDB" id="A0A2W5SLR3"/>
<feature type="domain" description="HTH gntR-type" evidence="4">
    <location>
        <begin position="36"/>
        <end position="104"/>
    </location>
</feature>
<reference evidence="5 6" key="1">
    <citation type="submission" date="2017-08" db="EMBL/GenBank/DDBJ databases">
        <title>Infants hospitalized years apart are colonized by the same room-sourced microbial strains.</title>
        <authorList>
            <person name="Brooks B."/>
            <person name="Olm M.R."/>
            <person name="Firek B.A."/>
            <person name="Baker R."/>
            <person name="Thomas B.C."/>
            <person name="Morowitz M.J."/>
            <person name="Banfield J.F."/>
        </authorList>
    </citation>
    <scope>NUCLEOTIDE SEQUENCE [LARGE SCALE GENOMIC DNA]</scope>
    <source>
        <strain evidence="5">S2_005_001_R2_27</strain>
    </source>
</reference>
<dbReference type="PROSITE" id="PS50949">
    <property type="entry name" value="HTH_GNTR"/>
    <property type="match status" value="1"/>
</dbReference>
<dbReference type="CDD" id="cd07377">
    <property type="entry name" value="WHTH_GntR"/>
    <property type="match status" value="1"/>
</dbReference>
<keyword evidence="2" id="KW-0238">DNA-binding</keyword>
<dbReference type="InterPro" id="IPR050679">
    <property type="entry name" value="Bact_HTH_transcr_reg"/>
</dbReference>
<evidence type="ECO:0000259" key="4">
    <source>
        <dbReference type="PROSITE" id="PS50949"/>
    </source>
</evidence>
<sequence length="269" mass="30166">MNQPRRRAASPETDLLPTLRSLAERDNGLRGNGSGLPLWSQVKAALLNLIVTEKLPDNARLPSESELCESFGVSRTVVREALNQLVSERMIYKLQGKGAFVAAKRDDHGFLGSNIGFSGELHHTNHSVTRSILRQELVTPTEHVSRMLRLGPQEPVVALDRVLSVDGMPRILVYTFITQRLTPGFEQVPMQNRSLYDTLARRYGITMKRAERWLEAATATPEQAELLDIPAGSPVIAIESVTYMQTDEPVEYYTAVYRTDQARLHFIVN</sequence>
<keyword evidence="3" id="KW-0804">Transcription</keyword>
<protein>
    <submittedName>
        <fullName evidence="5">GntR family transcriptional regulator</fullName>
    </submittedName>
</protein>
<dbReference type="Proteomes" id="UP000248887">
    <property type="component" value="Unassembled WGS sequence"/>
</dbReference>
<dbReference type="PRINTS" id="PR00035">
    <property type="entry name" value="HTHGNTR"/>
</dbReference>
<evidence type="ECO:0000256" key="3">
    <source>
        <dbReference type="ARBA" id="ARBA00023163"/>
    </source>
</evidence>